<dbReference type="RefSeq" id="WP_024544026.1">
    <property type="nucleotide sequence ID" value="NZ_LR214938.2"/>
</dbReference>
<proteinExistence type="predicted"/>
<gene>
    <name evidence="1" type="ORF">NCTC10113_01042</name>
</gene>
<accession>A0A448ZYD9</accession>
<geneLocation type="plasmid" evidence="1">
    <name>2</name>
</geneLocation>
<dbReference type="AlphaFoldDB" id="A0A448ZYD9"/>
<evidence type="ECO:0008006" key="2">
    <source>
        <dbReference type="Google" id="ProtNLM"/>
    </source>
</evidence>
<reference evidence="1" key="1">
    <citation type="submission" date="2019-01" db="EMBL/GenBank/DDBJ databases">
        <authorList>
            <consortium name="Pathogen Informatics"/>
        </authorList>
    </citation>
    <scope>NUCLEOTIDE SEQUENCE [LARGE SCALE GENOMIC DNA]</scope>
    <source>
        <strain evidence="1">NCTC10113</strain>
    </source>
</reference>
<name>A0A448ZYD9_METSV</name>
<evidence type="ECO:0000313" key="1">
    <source>
        <dbReference type="EMBL" id="VEU56155.1"/>
    </source>
</evidence>
<sequence>MKKTIITTLKFLKNKLEIEAVEQINVHAISIFKNSINSLENDDYQQKLFIKNSKNEIERLIKGRISDVIVLVSTSSDAKLTIETKCFSIPKILDADFTTYNNMIEQMYANKNKKIIKNVNINFVEKTKNVELISIISSLDLEFEQRIYEFAMQNDLTVAQILNYEEAKINCYDAESINLYVDLSENSLALSLINNKNIIINSSFNLGSSDFVNKIMSKYNLNMPMAYFMKNLAWNNNYVDLMTNNLSQDILKKEIYEFYNFILQTITNFVNQNNLNSNFERLNINFYGDFKNNLEIEKYAKIIFNKQNVYSLASESEFISDEMLGMIALLNANDQKSMLTTDTFTIDSDILRNIKISKRKSIFV</sequence>
<dbReference type="EMBL" id="LR214939">
    <property type="protein sequence ID" value="VEU56155.1"/>
    <property type="molecule type" value="Genomic_DNA"/>
</dbReference>
<protein>
    <recommendedName>
        <fullName evidence="2">Cell division protein FtsA</fullName>
    </recommendedName>
</protein>
<organism evidence="1">
    <name type="scientific">Metamycoplasma salivarium</name>
    <name type="common">Mycoplasma salivarium</name>
    <dbReference type="NCBI Taxonomy" id="2124"/>
    <lineage>
        <taxon>Bacteria</taxon>
        <taxon>Bacillati</taxon>
        <taxon>Mycoplasmatota</taxon>
        <taxon>Mycoplasmoidales</taxon>
        <taxon>Metamycoplasmataceae</taxon>
        <taxon>Metamycoplasma</taxon>
    </lineage>
</organism>
<keyword evidence="1" id="KW-0614">Plasmid</keyword>